<gene>
    <name evidence="6" type="ORF">MOX91_01455</name>
</gene>
<evidence type="ECO:0000259" key="4">
    <source>
        <dbReference type="Pfam" id="PF00370"/>
    </source>
</evidence>
<feature type="domain" description="Carbohydrate kinase FGGY N-terminal" evidence="4">
    <location>
        <begin position="4"/>
        <end position="283"/>
    </location>
</feature>
<evidence type="ECO:0000256" key="3">
    <source>
        <dbReference type="ARBA" id="ARBA00022777"/>
    </source>
</evidence>
<keyword evidence="2" id="KW-0808">Transferase</keyword>
<dbReference type="Gene3D" id="3.30.420.40">
    <property type="match status" value="2"/>
</dbReference>
<dbReference type="InterPro" id="IPR043129">
    <property type="entry name" value="ATPase_NBD"/>
</dbReference>
<dbReference type="InterPro" id="IPR042024">
    <property type="entry name" value="D-XK_euk"/>
</dbReference>
<keyword evidence="7" id="KW-1185">Reference proteome</keyword>
<dbReference type="PANTHER" id="PTHR10196:SF57">
    <property type="entry name" value="XYLULOSE KINASE"/>
    <property type="match status" value="1"/>
</dbReference>
<organism evidence="6 7">
    <name type="scientific">Intestinicryptomonas porci</name>
    <dbReference type="NCBI Taxonomy" id="2926320"/>
    <lineage>
        <taxon>Bacteria</taxon>
        <taxon>Pseudomonadati</taxon>
        <taxon>Verrucomicrobiota</taxon>
        <taxon>Opitutia</taxon>
        <taxon>Opitutales</taxon>
        <taxon>Intestinicryptomonaceae</taxon>
        <taxon>Intestinicryptomonas</taxon>
    </lineage>
</organism>
<proteinExistence type="inferred from homology"/>
<dbReference type="InterPro" id="IPR018484">
    <property type="entry name" value="FGGY_N"/>
</dbReference>
<evidence type="ECO:0000313" key="7">
    <source>
        <dbReference type="Proteomes" id="UP001275932"/>
    </source>
</evidence>
<protein>
    <submittedName>
        <fullName evidence="6">FGGY family carbohydrate kinase</fullName>
    </submittedName>
</protein>
<keyword evidence="3 6" id="KW-0418">Kinase</keyword>
<dbReference type="CDD" id="cd07776">
    <property type="entry name" value="ASKHA_NBD_FGGY_SpXK-like"/>
    <property type="match status" value="1"/>
</dbReference>
<evidence type="ECO:0000313" key="6">
    <source>
        <dbReference type="EMBL" id="MDX8414854.1"/>
    </source>
</evidence>
<dbReference type="RefSeq" id="WP_370396300.1">
    <property type="nucleotide sequence ID" value="NZ_JALBUT010000001.1"/>
</dbReference>
<feature type="domain" description="Carbohydrate kinase FGGY C-terminal" evidence="5">
    <location>
        <begin position="292"/>
        <end position="475"/>
    </location>
</feature>
<dbReference type="InterPro" id="IPR000577">
    <property type="entry name" value="Carb_kinase_FGGY"/>
</dbReference>
<dbReference type="Pfam" id="PF00370">
    <property type="entry name" value="FGGY_N"/>
    <property type="match status" value="1"/>
</dbReference>
<sequence length="525" mass="56378">MAKIYLGLDASTQSMSALAVDAVSGEVVYSKNVNFGADLPWYNSPSGYLKNEDPSVVHADPMMWLDSLDMLFERMKADGFDFASVAAVSGSGQQHGSVYLNSSFFKAVENLDSSKTLAEQLKPSLSRATSPIWMDTSTTLECREMAEALGGNAELSRITGSGAIERFTGSQIRKFAKQEPENYADTARIHLVSSYLCSVLAGRDCAIDFGDGAGMNMLNLSTLKWDGKIVSFLADNLAEKLPEVKASANIGGKISKYFVEKYGFNAEADIVLFTGDNPSSLVGVGAMADATAAISLGTSDTFFASMKDLATDPDMCGHVFGNPAGGFMSLICFRNGSLAREHLKADLGVDWTFFDKTSFESTKVGCGENMFIPFYGDEIAPRVNSDSPRLKGTADFESLKDKASAVRALVEGQFMNMKLRSDWMSSKPSRIRLTGGASKSDGMARVAADVFNATIERMKVGNSAALGAALRAANASGGFSWSDLAEKFCKSDASKTVEPIAENVAVYAEKIGKFAKFIEAEYKRA</sequence>
<comment type="caution">
    <text evidence="6">The sequence shown here is derived from an EMBL/GenBank/DDBJ whole genome shotgun (WGS) entry which is preliminary data.</text>
</comment>
<dbReference type="PANTHER" id="PTHR10196">
    <property type="entry name" value="SUGAR KINASE"/>
    <property type="match status" value="1"/>
</dbReference>
<evidence type="ECO:0000259" key="5">
    <source>
        <dbReference type="Pfam" id="PF02782"/>
    </source>
</evidence>
<dbReference type="Proteomes" id="UP001275932">
    <property type="component" value="Unassembled WGS sequence"/>
</dbReference>
<dbReference type="InterPro" id="IPR018485">
    <property type="entry name" value="FGGY_C"/>
</dbReference>
<dbReference type="PIRSF" id="PIRSF000538">
    <property type="entry name" value="GlpK"/>
    <property type="match status" value="1"/>
</dbReference>
<evidence type="ECO:0000256" key="1">
    <source>
        <dbReference type="ARBA" id="ARBA00009156"/>
    </source>
</evidence>
<dbReference type="GO" id="GO:0016301">
    <property type="term" value="F:kinase activity"/>
    <property type="evidence" value="ECO:0007669"/>
    <property type="project" value="UniProtKB-KW"/>
</dbReference>
<dbReference type="SUPFAM" id="SSF53067">
    <property type="entry name" value="Actin-like ATPase domain"/>
    <property type="match status" value="2"/>
</dbReference>
<evidence type="ECO:0000256" key="2">
    <source>
        <dbReference type="ARBA" id="ARBA00022679"/>
    </source>
</evidence>
<name>A0ABU4WHF5_9BACT</name>
<reference evidence="6 7" key="1">
    <citation type="submission" date="2022-03" db="EMBL/GenBank/DDBJ databases">
        <title>Novel taxa within the pig intestine.</title>
        <authorList>
            <person name="Wylensek D."/>
            <person name="Bishof K."/>
            <person name="Afrizal A."/>
            <person name="Clavel T."/>
        </authorList>
    </citation>
    <scope>NUCLEOTIDE SEQUENCE [LARGE SCALE GENOMIC DNA]</scope>
    <source>
        <strain evidence="6 7">CLA-KB-P66</strain>
    </source>
</reference>
<comment type="similarity">
    <text evidence="1">Belongs to the FGGY kinase family.</text>
</comment>
<accession>A0ABU4WHF5</accession>
<dbReference type="EMBL" id="JALBUT010000001">
    <property type="protein sequence ID" value="MDX8414854.1"/>
    <property type="molecule type" value="Genomic_DNA"/>
</dbReference>
<dbReference type="Pfam" id="PF02782">
    <property type="entry name" value="FGGY_C"/>
    <property type="match status" value="1"/>
</dbReference>